<gene>
    <name evidence="1" type="ORF">FPE_LOCUS34632</name>
</gene>
<sequence length="115" mass="12930">MVAEIFGIAVVENFKGFVWWNLRENGVKAAKEENRELGLLCGERRERGCLILGEERSFVRVNEALVPAAAIAAISSVFVKSRRDRCLCWLSKICVDFGDEFWISGWCWIAGDMGG</sequence>
<proteinExistence type="predicted"/>
<reference evidence="1" key="1">
    <citation type="submission" date="2023-05" db="EMBL/GenBank/DDBJ databases">
        <authorList>
            <person name="Huff M."/>
        </authorList>
    </citation>
    <scope>NUCLEOTIDE SEQUENCE</scope>
</reference>
<dbReference type="Proteomes" id="UP000834106">
    <property type="component" value="Chromosome 23"/>
</dbReference>
<organism evidence="1 2">
    <name type="scientific">Fraxinus pennsylvanica</name>
    <dbReference type="NCBI Taxonomy" id="56036"/>
    <lineage>
        <taxon>Eukaryota</taxon>
        <taxon>Viridiplantae</taxon>
        <taxon>Streptophyta</taxon>
        <taxon>Embryophyta</taxon>
        <taxon>Tracheophyta</taxon>
        <taxon>Spermatophyta</taxon>
        <taxon>Magnoliopsida</taxon>
        <taxon>eudicotyledons</taxon>
        <taxon>Gunneridae</taxon>
        <taxon>Pentapetalae</taxon>
        <taxon>asterids</taxon>
        <taxon>lamiids</taxon>
        <taxon>Lamiales</taxon>
        <taxon>Oleaceae</taxon>
        <taxon>Oleeae</taxon>
        <taxon>Fraxinus</taxon>
    </lineage>
</organism>
<protein>
    <submittedName>
        <fullName evidence="1">Uncharacterized protein</fullName>
    </submittedName>
</protein>
<evidence type="ECO:0000313" key="2">
    <source>
        <dbReference type="Proteomes" id="UP000834106"/>
    </source>
</evidence>
<evidence type="ECO:0000313" key="1">
    <source>
        <dbReference type="EMBL" id="CAI9787202.1"/>
    </source>
</evidence>
<dbReference type="AlphaFoldDB" id="A0AAD2AFJ9"/>
<dbReference type="EMBL" id="OU503058">
    <property type="protein sequence ID" value="CAI9787202.1"/>
    <property type="molecule type" value="Genomic_DNA"/>
</dbReference>
<accession>A0AAD2AFJ9</accession>
<keyword evidence="2" id="KW-1185">Reference proteome</keyword>
<name>A0AAD2AFJ9_9LAMI</name>